<protein>
    <submittedName>
        <fullName evidence="1">Uncharacterized protein</fullName>
    </submittedName>
</protein>
<reference evidence="1 2" key="1">
    <citation type="submission" date="2024-01" db="EMBL/GenBank/DDBJ databases">
        <title>The genomes of 5 underutilized Papilionoideae crops provide insights into root nodulation and disease resistanc.</title>
        <authorList>
            <person name="Jiang F."/>
        </authorList>
    </citation>
    <scope>NUCLEOTIDE SEQUENCE [LARGE SCALE GENOMIC DNA]</scope>
    <source>
        <strain evidence="1">DUOXIRENSHENG_FW03</strain>
        <tissue evidence="1">Leaves</tissue>
    </source>
</reference>
<dbReference type="Proteomes" id="UP001386955">
    <property type="component" value="Unassembled WGS sequence"/>
</dbReference>
<proteinExistence type="predicted"/>
<dbReference type="AlphaFoldDB" id="A0AAN9SJZ8"/>
<evidence type="ECO:0000313" key="2">
    <source>
        <dbReference type="Proteomes" id="UP001386955"/>
    </source>
</evidence>
<evidence type="ECO:0000313" key="1">
    <source>
        <dbReference type="EMBL" id="KAK7399410.1"/>
    </source>
</evidence>
<comment type="caution">
    <text evidence="1">The sequence shown here is derived from an EMBL/GenBank/DDBJ whole genome shotgun (WGS) entry which is preliminary data.</text>
</comment>
<accession>A0AAN9SJZ8</accession>
<name>A0AAN9SJZ8_PSOTE</name>
<gene>
    <name evidence="1" type="ORF">VNO78_10592</name>
</gene>
<dbReference type="EMBL" id="JAYMYS010000003">
    <property type="protein sequence ID" value="KAK7399410.1"/>
    <property type="molecule type" value="Genomic_DNA"/>
</dbReference>
<sequence>MGGKWELASPSHKHHTTLTQPIASLPSCLSLCSRRLVRCDPDQAPFSPLHELGYELSLRLRLRTHLRFCHSFVRASVLVHF</sequence>
<organism evidence="1 2">
    <name type="scientific">Psophocarpus tetragonolobus</name>
    <name type="common">Winged bean</name>
    <name type="synonym">Dolichos tetragonolobus</name>
    <dbReference type="NCBI Taxonomy" id="3891"/>
    <lineage>
        <taxon>Eukaryota</taxon>
        <taxon>Viridiplantae</taxon>
        <taxon>Streptophyta</taxon>
        <taxon>Embryophyta</taxon>
        <taxon>Tracheophyta</taxon>
        <taxon>Spermatophyta</taxon>
        <taxon>Magnoliopsida</taxon>
        <taxon>eudicotyledons</taxon>
        <taxon>Gunneridae</taxon>
        <taxon>Pentapetalae</taxon>
        <taxon>rosids</taxon>
        <taxon>fabids</taxon>
        <taxon>Fabales</taxon>
        <taxon>Fabaceae</taxon>
        <taxon>Papilionoideae</taxon>
        <taxon>50 kb inversion clade</taxon>
        <taxon>NPAAA clade</taxon>
        <taxon>indigoferoid/millettioid clade</taxon>
        <taxon>Phaseoleae</taxon>
        <taxon>Psophocarpus</taxon>
    </lineage>
</organism>
<keyword evidence="2" id="KW-1185">Reference proteome</keyword>